<dbReference type="InterPro" id="IPR022048">
    <property type="entry name" value="Envelope_fusion-like"/>
</dbReference>
<keyword evidence="2" id="KW-1185">Reference proteome</keyword>
<proteinExistence type="predicted"/>
<protein>
    <submittedName>
        <fullName evidence="1">Uncharacterized protein</fullName>
    </submittedName>
</protein>
<dbReference type="Pfam" id="PF12259">
    <property type="entry name" value="Baculo_F"/>
    <property type="match status" value="1"/>
</dbReference>
<dbReference type="EMBL" id="GL449830">
    <property type="protein sequence ID" value="EFN81889.1"/>
    <property type="molecule type" value="Genomic_DNA"/>
</dbReference>
<accession>E2BQZ1</accession>
<reference evidence="1 2" key="1">
    <citation type="journal article" date="2010" name="Science">
        <title>Genomic comparison of the ants Camponotus floridanus and Harpegnathos saltator.</title>
        <authorList>
            <person name="Bonasio R."/>
            <person name="Zhang G."/>
            <person name="Ye C."/>
            <person name="Mutti N.S."/>
            <person name="Fang X."/>
            <person name="Qin N."/>
            <person name="Donahue G."/>
            <person name="Yang P."/>
            <person name="Li Q."/>
            <person name="Li C."/>
            <person name="Zhang P."/>
            <person name="Huang Z."/>
            <person name="Berger S.L."/>
            <person name="Reinberg D."/>
            <person name="Wang J."/>
            <person name="Liebig J."/>
        </authorList>
    </citation>
    <scope>NUCLEOTIDE SEQUENCE [LARGE SCALE GENOMIC DNA]</scope>
    <source>
        <strain evidence="1 2">R22 G/1</strain>
    </source>
</reference>
<gene>
    <name evidence="1" type="ORF">EAI_03531</name>
</gene>
<dbReference type="AlphaFoldDB" id="E2BQZ1"/>
<dbReference type="STRING" id="610380.E2BQZ1"/>
<dbReference type="Proteomes" id="UP000008237">
    <property type="component" value="Unassembled WGS sequence"/>
</dbReference>
<sequence>MLILQLLFIGFTKQLPMNISGFYYGCFRLFARVGRYERSIGHTYLVLDKGELDGCIKLNNHYTCIQNKPTYGIDTETPCEIQMFAAPQTTTSYPIKYFRATHPIIIALENTNAWLIATRKEQMIEARCKNQTDYVNKISKIGLIQTYVSCIFTIDSVTIQTQERIEARVIQIYAPNFNLTLPAVNETRTINNNKISHLKK</sequence>
<organism evidence="2">
    <name type="scientific">Harpegnathos saltator</name>
    <name type="common">Jerdon's jumping ant</name>
    <dbReference type="NCBI Taxonomy" id="610380"/>
    <lineage>
        <taxon>Eukaryota</taxon>
        <taxon>Metazoa</taxon>
        <taxon>Ecdysozoa</taxon>
        <taxon>Arthropoda</taxon>
        <taxon>Hexapoda</taxon>
        <taxon>Insecta</taxon>
        <taxon>Pterygota</taxon>
        <taxon>Neoptera</taxon>
        <taxon>Endopterygota</taxon>
        <taxon>Hymenoptera</taxon>
        <taxon>Apocrita</taxon>
        <taxon>Aculeata</taxon>
        <taxon>Formicoidea</taxon>
        <taxon>Formicidae</taxon>
        <taxon>Ponerinae</taxon>
        <taxon>Ponerini</taxon>
        <taxon>Harpegnathos</taxon>
    </lineage>
</organism>
<evidence type="ECO:0000313" key="2">
    <source>
        <dbReference type="Proteomes" id="UP000008237"/>
    </source>
</evidence>
<name>E2BQZ1_HARSA</name>
<dbReference type="InParanoid" id="E2BQZ1"/>
<evidence type="ECO:0000313" key="1">
    <source>
        <dbReference type="EMBL" id="EFN81889.1"/>
    </source>
</evidence>